<proteinExistence type="predicted"/>
<sequence length="120" mass="14423">MKRKGRYFIDPIYQAEVYYLLGGTAAELREYFIKEHGQTPKFKDNTGGLEWMAEDKKGMRFYVWLEKFNQNNLVHEIKHLTNDVLNEIGIPPCEQTEEAYAYLQEFYFRTLMDLTHKMRK</sequence>
<accession>A0A6H1Z8A1</accession>
<reference evidence="1" key="1">
    <citation type="submission" date="2020-03" db="EMBL/GenBank/DDBJ databases">
        <title>The deep terrestrial virosphere.</title>
        <authorList>
            <person name="Holmfeldt K."/>
            <person name="Nilsson E."/>
            <person name="Simone D."/>
            <person name="Lopez-Fernandez M."/>
            <person name="Wu X."/>
            <person name="de Brujin I."/>
            <person name="Lundin D."/>
            <person name="Andersson A."/>
            <person name="Bertilsson S."/>
            <person name="Dopson M."/>
        </authorList>
    </citation>
    <scope>NUCLEOTIDE SEQUENCE</scope>
    <source>
        <strain evidence="4">MM415A00093</strain>
        <strain evidence="2">MM415B00143</strain>
        <strain evidence="1">TM448A00087</strain>
        <strain evidence="3">TM448B00099</strain>
    </source>
</reference>
<evidence type="ECO:0000313" key="3">
    <source>
        <dbReference type="EMBL" id="QJH93553.1"/>
    </source>
</evidence>
<evidence type="ECO:0000313" key="2">
    <source>
        <dbReference type="EMBL" id="QJA67915.1"/>
    </source>
</evidence>
<dbReference type="AlphaFoldDB" id="A0A6H1Z8A1"/>
<protein>
    <submittedName>
        <fullName evidence="1">Uncharacterized protein</fullName>
    </submittedName>
</protein>
<evidence type="ECO:0000313" key="4">
    <source>
        <dbReference type="EMBL" id="QJI04565.1"/>
    </source>
</evidence>
<dbReference type="EMBL" id="MT144589">
    <property type="protein sequence ID" value="QJH93553.1"/>
    <property type="molecule type" value="Genomic_DNA"/>
</dbReference>
<evidence type="ECO:0000313" key="1">
    <source>
        <dbReference type="EMBL" id="QJA44113.1"/>
    </source>
</evidence>
<gene>
    <name evidence="4" type="ORF">MM415A00093_0058</name>
    <name evidence="2" type="ORF">MM415B00143_0066</name>
    <name evidence="1" type="ORF">TM448A00087_0046</name>
    <name evidence="3" type="ORF">TM448B00099_0029</name>
</gene>
<dbReference type="EMBL" id="MT145187">
    <property type="protein sequence ID" value="QJI04565.1"/>
    <property type="molecule type" value="Genomic_DNA"/>
</dbReference>
<organism evidence="1">
    <name type="scientific">viral metagenome</name>
    <dbReference type="NCBI Taxonomy" id="1070528"/>
    <lineage>
        <taxon>unclassified sequences</taxon>
        <taxon>metagenomes</taxon>
        <taxon>organismal metagenomes</taxon>
    </lineage>
</organism>
<dbReference type="EMBL" id="MT143973">
    <property type="protein sequence ID" value="QJA44113.1"/>
    <property type="molecule type" value="Genomic_DNA"/>
</dbReference>
<dbReference type="EMBL" id="MT141577">
    <property type="protein sequence ID" value="QJA67915.1"/>
    <property type="molecule type" value="Genomic_DNA"/>
</dbReference>
<name>A0A6H1Z8A1_9ZZZZ</name>